<protein>
    <submittedName>
        <fullName evidence="1">Uncharacterized protein</fullName>
    </submittedName>
</protein>
<organism evidence="1 2">
    <name type="scientific">Prorocentrum cordatum</name>
    <dbReference type="NCBI Taxonomy" id="2364126"/>
    <lineage>
        <taxon>Eukaryota</taxon>
        <taxon>Sar</taxon>
        <taxon>Alveolata</taxon>
        <taxon>Dinophyceae</taxon>
        <taxon>Prorocentrales</taxon>
        <taxon>Prorocentraceae</taxon>
        <taxon>Prorocentrum</taxon>
    </lineage>
</organism>
<accession>A0ABN9VI24</accession>
<dbReference type="EMBL" id="CAUYUJ010017170">
    <property type="protein sequence ID" value="CAK0872472.1"/>
    <property type="molecule type" value="Genomic_DNA"/>
</dbReference>
<comment type="caution">
    <text evidence="1">The sequence shown here is derived from an EMBL/GenBank/DDBJ whole genome shotgun (WGS) entry which is preliminary data.</text>
</comment>
<evidence type="ECO:0000313" key="1">
    <source>
        <dbReference type="EMBL" id="CAK0872472.1"/>
    </source>
</evidence>
<proteinExistence type="predicted"/>
<feature type="non-terminal residue" evidence="1">
    <location>
        <position position="160"/>
    </location>
</feature>
<keyword evidence="2" id="KW-1185">Reference proteome</keyword>
<name>A0ABN9VI24_9DINO</name>
<evidence type="ECO:0000313" key="2">
    <source>
        <dbReference type="Proteomes" id="UP001189429"/>
    </source>
</evidence>
<dbReference type="Proteomes" id="UP001189429">
    <property type="component" value="Unassembled WGS sequence"/>
</dbReference>
<gene>
    <name evidence="1" type="ORF">PCOR1329_LOCUS57921</name>
</gene>
<reference evidence="1" key="1">
    <citation type="submission" date="2023-10" db="EMBL/GenBank/DDBJ databases">
        <authorList>
            <person name="Chen Y."/>
            <person name="Shah S."/>
            <person name="Dougan E. K."/>
            <person name="Thang M."/>
            <person name="Chan C."/>
        </authorList>
    </citation>
    <scope>NUCLEOTIDE SEQUENCE [LARGE SCALE GENOMIC DNA]</scope>
</reference>
<sequence>DTGGAWVDSAVREMVAATRLQFYRRGVDCRWHCSGCWHTNMSVKGLPAPADGRIAAYLDALGNTPLADLLLVPTGPHDPAHTRTTIPVFRTIDDRFDRNLGCGLWKCQCDRCPSDAPMKQLPCGDATQGMFIFRPGKNVQLQLLSGLPLPSERARAFANM</sequence>
<feature type="non-terminal residue" evidence="1">
    <location>
        <position position="1"/>
    </location>
</feature>